<evidence type="ECO:0000313" key="1">
    <source>
        <dbReference type="EMBL" id="MFB9071177.1"/>
    </source>
</evidence>
<reference evidence="1 2" key="1">
    <citation type="submission" date="2024-09" db="EMBL/GenBank/DDBJ databases">
        <authorList>
            <person name="Sun Q."/>
            <person name="Mori K."/>
        </authorList>
    </citation>
    <scope>NUCLEOTIDE SEQUENCE [LARGE SCALE GENOMIC DNA]</scope>
    <source>
        <strain evidence="1 2">CCM 7609</strain>
    </source>
</reference>
<protein>
    <submittedName>
        <fullName evidence="1">Uncharacterized protein</fullName>
    </submittedName>
</protein>
<gene>
    <name evidence="1" type="ORF">ACFFX0_08205</name>
</gene>
<dbReference type="EMBL" id="JBHMFI010000001">
    <property type="protein sequence ID" value="MFB9071177.1"/>
    <property type="molecule type" value="Genomic_DNA"/>
</dbReference>
<dbReference type="Proteomes" id="UP001589575">
    <property type="component" value="Unassembled WGS sequence"/>
</dbReference>
<proteinExistence type="predicted"/>
<evidence type="ECO:0000313" key="2">
    <source>
        <dbReference type="Proteomes" id="UP001589575"/>
    </source>
</evidence>
<name>A0ABV5FWV8_9MICC</name>
<organism evidence="1 2">
    <name type="scientific">Citricoccus parietis</name>
    <dbReference type="NCBI Taxonomy" id="592307"/>
    <lineage>
        <taxon>Bacteria</taxon>
        <taxon>Bacillati</taxon>
        <taxon>Actinomycetota</taxon>
        <taxon>Actinomycetes</taxon>
        <taxon>Micrococcales</taxon>
        <taxon>Micrococcaceae</taxon>
        <taxon>Citricoccus</taxon>
    </lineage>
</organism>
<sequence>MRGWSPRCCQSEGCCPAGRCRPGRDVLRYRSPGGRAARCADRRAGGSPAAVRG</sequence>
<comment type="caution">
    <text evidence="1">The sequence shown here is derived from an EMBL/GenBank/DDBJ whole genome shotgun (WGS) entry which is preliminary data.</text>
</comment>
<keyword evidence="2" id="KW-1185">Reference proteome</keyword>
<accession>A0ABV5FWV8</accession>